<dbReference type="eggNOG" id="KOG0706">
    <property type="taxonomic scope" value="Eukaryota"/>
</dbReference>
<dbReference type="Pfam" id="PF01412">
    <property type="entry name" value="ArfGap"/>
    <property type="match status" value="1"/>
</dbReference>
<keyword evidence="1" id="KW-0343">GTPase activation</keyword>
<dbReference type="PROSITE" id="PS50115">
    <property type="entry name" value="ARFGAP"/>
    <property type="match status" value="1"/>
</dbReference>
<dbReference type="InterPro" id="IPR037278">
    <property type="entry name" value="ARFGAP/RecO"/>
</dbReference>
<evidence type="ECO:0000256" key="2">
    <source>
        <dbReference type="ARBA" id="ARBA00022723"/>
    </source>
</evidence>
<dbReference type="InterPro" id="IPR038508">
    <property type="entry name" value="ArfGAP_dom_sf"/>
</dbReference>
<feature type="domain" description="Arf-GAP" evidence="7">
    <location>
        <begin position="10"/>
        <end position="120"/>
    </location>
</feature>
<protein>
    <recommendedName>
        <fullName evidence="7">Arf-GAP domain-containing protein</fullName>
    </recommendedName>
</protein>
<dbReference type="eggNOG" id="KOG0812">
    <property type="taxonomic scope" value="Eukaryota"/>
</dbReference>
<evidence type="ECO:0000256" key="4">
    <source>
        <dbReference type="ARBA" id="ARBA00022833"/>
    </source>
</evidence>
<dbReference type="GO" id="GO:0005096">
    <property type="term" value="F:GTPase activator activity"/>
    <property type="evidence" value="ECO:0007669"/>
    <property type="project" value="UniProtKB-KW"/>
</dbReference>
<dbReference type="VEuPathDB" id="FungiDB:T551_02232"/>
<evidence type="ECO:0000256" key="3">
    <source>
        <dbReference type="ARBA" id="ARBA00022771"/>
    </source>
</evidence>
<feature type="compositionally biased region" description="Basic and acidic residues" evidence="6">
    <location>
        <begin position="259"/>
        <end position="286"/>
    </location>
</feature>
<dbReference type="RefSeq" id="XP_018229447.1">
    <property type="nucleotide sequence ID" value="XM_018374495.1"/>
</dbReference>
<feature type="region of interest" description="Disordered" evidence="6">
    <location>
        <begin position="259"/>
        <end position="288"/>
    </location>
</feature>
<keyword evidence="9" id="KW-1185">Reference proteome</keyword>
<organism evidence="8 9">
    <name type="scientific">Pneumocystis jirovecii (strain RU7)</name>
    <name type="common">Human pneumocystis pneumonia agent</name>
    <dbReference type="NCBI Taxonomy" id="1408657"/>
    <lineage>
        <taxon>Eukaryota</taxon>
        <taxon>Fungi</taxon>
        <taxon>Dikarya</taxon>
        <taxon>Ascomycota</taxon>
        <taxon>Taphrinomycotina</taxon>
        <taxon>Pneumocystomycetes</taxon>
        <taxon>Pneumocystaceae</taxon>
        <taxon>Pneumocystis</taxon>
    </lineage>
</organism>
<keyword evidence="3 5" id="KW-0863">Zinc-finger</keyword>
<reference evidence="9" key="1">
    <citation type="journal article" date="2016" name="Nat. Commun.">
        <title>Genome analysis of three Pneumocystis species reveals adaptation mechanisms to life exclusively in mammalian hosts.</title>
        <authorList>
            <person name="Ma L."/>
            <person name="Chen Z."/>
            <person name="Huang D.W."/>
            <person name="Kutty G."/>
            <person name="Ishihara M."/>
            <person name="Wang H."/>
            <person name="Abouelleil A."/>
            <person name="Bishop L."/>
            <person name="Davey E."/>
            <person name="Deng R."/>
            <person name="Deng X."/>
            <person name="Fan L."/>
            <person name="Fantoni G."/>
            <person name="Fitzgerald M."/>
            <person name="Gogineni E."/>
            <person name="Goldberg J.M."/>
            <person name="Handley G."/>
            <person name="Hu X."/>
            <person name="Huber C."/>
            <person name="Jiao X."/>
            <person name="Jones K."/>
            <person name="Levin J.Z."/>
            <person name="Liu Y."/>
            <person name="Macdonald P."/>
            <person name="Melnikov A."/>
            <person name="Raley C."/>
            <person name="Sassi M."/>
            <person name="Sherman B.T."/>
            <person name="Song X."/>
            <person name="Sykes S."/>
            <person name="Tran B."/>
            <person name="Walsh L."/>
            <person name="Xia Y."/>
            <person name="Yang J."/>
            <person name="Young S."/>
            <person name="Zeng Q."/>
            <person name="Zheng X."/>
            <person name="Stephens R."/>
            <person name="Nusbaum C."/>
            <person name="Birren B.W."/>
            <person name="Azadi P."/>
            <person name="Lempicki R.A."/>
            <person name="Cuomo C.A."/>
            <person name="Kovacs J.A."/>
        </authorList>
    </citation>
    <scope>NUCLEOTIDE SEQUENCE [LARGE SCALE GENOMIC DNA]</scope>
    <source>
        <strain evidence="9">RU7</strain>
    </source>
</reference>
<dbReference type="InterPro" id="IPR001164">
    <property type="entry name" value="ArfGAP_dom"/>
</dbReference>
<evidence type="ECO:0000313" key="9">
    <source>
        <dbReference type="Proteomes" id="UP000053447"/>
    </source>
</evidence>
<dbReference type="Gene3D" id="1.10.220.150">
    <property type="entry name" value="Arf GTPase activating protein"/>
    <property type="match status" value="1"/>
</dbReference>
<evidence type="ECO:0000256" key="6">
    <source>
        <dbReference type="SAM" id="MobiDB-lite"/>
    </source>
</evidence>
<keyword evidence="2" id="KW-0479">Metal-binding</keyword>
<keyword evidence="4" id="KW-0862">Zinc</keyword>
<evidence type="ECO:0000256" key="5">
    <source>
        <dbReference type="PROSITE-ProRule" id="PRU00288"/>
    </source>
</evidence>
<evidence type="ECO:0000256" key="1">
    <source>
        <dbReference type="ARBA" id="ARBA00022468"/>
    </source>
</evidence>
<dbReference type="GO" id="GO:0048205">
    <property type="term" value="P:COPI coating of Golgi vesicle"/>
    <property type="evidence" value="ECO:0007669"/>
    <property type="project" value="TreeGrafter"/>
</dbReference>
<name>A0A0W4ZML7_PNEJ7</name>
<dbReference type="STRING" id="1408657.A0A0W4ZML7"/>
<dbReference type="AlphaFoldDB" id="A0A0W4ZML7"/>
<evidence type="ECO:0000259" key="7">
    <source>
        <dbReference type="PROSITE" id="PS50115"/>
    </source>
</evidence>
<evidence type="ECO:0000313" key="8">
    <source>
        <dbReference type="EMBL" id="KTW29616.1"/>
    </source>
</evidence>
<dbReference type="Proteomes" id="UP000053447">
    <property type="component" value="Unassembled WGS sequence"/>
</dbReference>
<dbReference type="GO" id="GO:0008270">
    <property type="term" value="F:zinc ion binding"/>
    <property type="evidence" value="ECO:0007669"/>
    <property type="project" value="UniProtKB-KW"/>
</dbReference>
<dbReference type="EMBL" id="LFWA01000009">
    <property type="protein sequence ID" value="KTW29616.1"/>
    <property type="molecule type" value="Genomic_DNA"/>
</dbReference>
<dbReference type="PANTHER" id="PTHR45686">
    <property type="entry name" value="ADP-RIBOSYLATION FACTOR GTPASE ACTIVATING PROTEIN 3, ISOFORM H-RELATED"/>
    <property type="match status" value="1"/>
</dbReference>
<gene>
    <name evidence="8" type="ORF">T551_02232</name>
</gene>
<dbReference type="OrthoDB" id="983479at2759"/>
<dbReference type="PRINTS" id="PR00405">
    <property type="entry name" value="REVINTRACTNG"/>
</dbReference>
<accession>A0A0W4ZML7</accession>
<dbReference type="SMART" id="SM00105">
    <property type="entry name" value="ArfGap"/>
    <property type="match status" value="1"/>
</dbReference>
<dbReference type="GeneID" id="28940750"/>
<sequence length="449" mass="51209">MQHASRQESQKFFSTLRAQQCNQNCFDCGANGATWAATTFGIYICLDCSSIHRNLGVHISFVRSTILDSWTWDQLRIMKVGGNLSALEYFNKHGGSSFLTSKDVKAKYTSKVATLYKDELKQRAFLDSKSNPNVLIENEEHSLENDNTNDDFFAQWSDQTSQKSTSIYNTNISLPTKISTDHETEKIYNHKKPLESNSPKVTNILNTSKLKSNISANRKLGIGAKLTQKLGAKKLTETIDFDEVEKNVKQENSIDLNHTIEEHKIKTKKNEDSNDSNKSDSHDLKPSLKIGYSVRNEPAKLQKLCFGQTTSLPKSFKTNNNTSSKETPTSNNFYDITYARDKFFGQKSISSDQYFERNSYDSFLQEEAKTRLQEFDGAQSISSNQYFGREDEDDINIRDYKNFEESAKEFIQKFAGTTSNDIENIKEVLSHSAQKLSNILYEFGSKYHF</sequence>
<dbReference type="SUPFAM" id="SSF57863">
    <property type="entry name" value="ArfGap/RecO-like zinc finger"/>
    <property type="match status" value="1"/>
</dbReference>
<comment type="caution">
    <text evidence="8">The sequence shown here is derived from an EMBL/GenBank/DDBJ whole genome shotgun (WGS) entry which is preliminary data.</text>
</comment>
<proteinExistence type="predicted"/>
<dbReference type="PANTHER" id="PTHR45686:SF4">
    <property type="entry name" value="ADP-RIBOSYLATION FACTOR GTPASE ACTIVATING PROTEIN 3, ISOFORM H"/>
    <property type="match status" value="1"/>
</dbReference>
<dbReference type="CDD" id="cd08831">
    <property type="entry name" value="ArfGap_ArfGap2_3_like"/>
    <property type="match status" value="1"/>
</dbReference>
<dbReference type="GO" id="GO:0000139">
    <property type="term" value="C:Golgi membrane"/>
    <property type="evidence" value="ECO:0007669"/>
    <property type="project" value="GOC"/>
</dbReference>